<accession>A0ABT3A8S8</accession>
<evidence type="ECO:0000313" key="2">
    <source>
        <dbReference type="Proteomes" id="UP001652504"/>
    </source>
</evidence>
<proteinExistence type="predicted"/>
<reference evidence="1 2" key="1">
    <citation type="submission" date="2022-10" db="EMBL/GenBank/DDBJ databases">
        <title>Aestuariibacter sp. AA17 isolated from Montipora capitata coral fragment.</title>
        <authorList>
            <person name="Emsley S.A."/>
            <person name="Pfannmuller K.M."/>
            <person name="Loughran R.M."/>
            <person name="Shlafstein M."/>
            <person name="Papke E."/>
            <person name="Saw J.H."/>
            <person name="Ushijima B."/>
            <person name="Videau P."/>
        </authorList>
    </citation>
    <scope>NUCLEOTIDE SEQUENCE [LARGE SCALE GENOMIC DNA]</scope>
    <source>
        <strain evidence="1 2">AA17</strain>
    </source>
</reference>
<comment type="caution">
    <text evidence="1">The sequence shown here is derived from an EMBL/GenBank/DDBJ whole genome shotgun (WGS) entry which is preliminary data.</text>
</comment>
<evidence type="ECO:0000313" key="1">
    <source>
        <dbReference type="EMBL" id="MCV2884716.1"/>
    </source>
</evidence>
<organism evidence="1 2">
    <name type="scientific">Fluctibacter corallii</name>
    <dbReference type="NCBI Taxonomy" id="2984329"/>
    <lineage>
        <taxon>Bacteria</taxon>
        <taxon>Pseudomonadati</taxon>
        <taxon>Pseudomonadota</taxon>
        <taxon>Gammaproteobacteria</taxon>
        <taxon>Alteromonadales</taxon>
        <taxon>Alteromonadaceae</taxon>
        <taxon>Fluctibacter</taxon>
    </lineage>
</organism>
<sequence length="205" mass="24866">MDKISHDLWSGYNAIGLFIHNSEFYWVMNYKENFALNPDVNMRIGLTDGSLNLEQYEEIKRSYRGGVYQITTDNFIDYVTHDDVTLFTFEQMKELMFYNFDESLLTTLRRKLKPSEPDFPQREELNSNEFLKWNEMASRFPLFYINFDEKQFFHLDRDRFHESQAYPDWDAANKNFLSLIPDEQKYWIKDDFNYETICFFPKDLS</sequence>
<gene>
    <name evidence="1" type="ORF">OE749_08410</name>
</gene>
<protein>
    <submittedName>
        <fullName evidence="1">Uncharacterized protein</fullName>
    </submittedName>
</protein>
<dbReference type="EMBL" id="JAOWKX010000003">
    <property type="protein sequence ID" value="MCV2884716.1"/>
    <property type="molecule type" value="Genomic_DNA"/>
</dbReference>
<name>A0ABT3A8S8_9ALTE</name>
<keyword evidence="2" id="KW-1185">Reference proteome</keyword>
<dbReference type="Proteomes" id="UP001652504">
    <property type="component" value="Unassembled WGS sequence"/>
</dbReference>